<keyword evidence="2" id="KW-1185">Reference proteome</keyword>
<accession>A0A4Y3RL30</accession>
<dbReference type="Proteomes" id="UP000315226">
    <property type="component" value="Unassembled WGS sequence"/>
</dbReference>
<sequence length="39" mass="4378">MRLDIGWGLFDTTWAVADPNWDFRGGDPGWGLVADPEWG</sequence>
<organism evidence="1 2">
    <name type="scientific">Streptomyces gardneri</name>
    <dbReference type="NCBI Taxonomy" id="66892"/>
    <lineage>
        <taxon>Bacteria</taxon>
        <taxon>Bacillati</taxon>
        <taxon>Actinomycetota</taxon>
        <taxon>Actinomycetes</taxon>
        <taxon>Kitasatosporales</taxon>
        <taxon>Streptomycetaceae</taxon>
        <taxon>Streptomyces</taxon>
    </lineage>
</organism>
<evidence type="ECO:0000313" key="2">
    <source>
        <dbReference type="Proteomes" id="UP000315226"/>
    </source>
</evidence>
<protein>
    <submittedName>
        <fullName evidence="1">Uncharacterized protein</fullName>
    </submittedName>
</protein>
<gene>
    <name evidence="1" type="ORF">SGA01_30280</name>
</gene>
<name>A0A4Y3RL30_9ACTN</name>
<proteinExistence type="predicted"/>
<evidence type="ECO:0000313" key="1">
    <source>
        <dbReference type="EMBL" id="GEB57423.1"/>
    </source>
</evidence>
<dbReference type="AlphaFoldDB" id="A0A4Y3RL30"/>
<reference evidence="1 2" key="1">
    <citation type="submission" date="2019-06" db="EMBL/GenBank/DDBJ databases">
        <title>Whole genome shotgun sequence of Streptomyces gardneri NBRC 12865.</title>
        <authorList>
            <person name="Hosoyama A."/>
            <person name="Uohara A."/>
            <person name="Ohji S."/>
            <person name="Ichikawa N."/>
        </authorList>
    </citation>
    <scope>NUCLEOTIDE SEQUENCE [LARGE SCALE GENOMIC DNA]</scope>
    <source>
        <strain evidence="1 2">NBRC 12865</strain>
    </source>
</reference>
<dbReference type="EMBL" id="BJMN01000018">
    <property type="protein sequence ID" value="GEB57423.1"/>
    <property type="molecule type" value="Genomic_DNA"/>
</dbReference>
<comment type="caution">
    <text evidence="1">The sequence shown here is derived from an EMBL/GenBank/DDBJ whole genome shotgun (WGS) entry which is preliminary data.</text>
</comment>